<organism evidence="6 7">
    <name type="scientific">Halogeometricum limi</name>
    <dbReference type="NCBI Taxonomy" id="555875"/>
    <lineage>
        <taxon>Archaea</taxon>
        <taxon>Methanobacteriati</taxon>
        <taxon>Methanobacteriota</taxon>
        <taxon>Stenosarchaea group</taxon>
        <taxon>Halobacteria</taxon>
        <taxon>Halobacteriales</taxon>
        <taxon>Haloferacaceae</taxon>
        <taxon>Halogeometricum</taxon>
    </lineage>
</organism>
<dbReference type="OrthoDB" id="350539at2157"/>
<comment type="function">
    <text evidence="5">General factor that plays a role in the activation of archaeal genes transcribed by RNA polymerase. Binds specifically to the TATA box promoter element which lies close to the position of transcription initiation.</text>
</comment>
<dbReference type="InterPro" id="IPR012295">
    <property type="entry name" value="TBP_dom_sf"/>
</dbReference>
<gene>
    <name evidence="5" type="primary">tbp</name>
    <name evidence="6" type="ORF">SAMN04488124_2212</name>
</gene>
<sequence length="179" mass="19852">MNLEVVNAVGSGDLGIEIDLNRLATDVKEVEFDPDKYPGAYVRLEGVEPLITVYRTGKYIITGSKSDEEAYSCRKQFLKLLTDEGVLGEPEDEWFSMQNYVCTGELDQVQNLNALAIGLGLEYTEYEPEQFPGLVFRPDDTPVVILIFSSGKVVVTGAKDIDMAEEAFQSLKEDLDALV</sequence>
<dbReference type="RefSeq" id="WP_089880630.1">
    <property type="nucleotide sequence ID" value="NZ_FOYS01000003.1"/>
</dbReference>
<keyword evidence="4 5" id="KW-0804">Transcription</keyword>
<feature type="repeat" description="1" evidence="5">
    <location>
        <begin position="5"/>
        <end position="81"/>
    </location>
</feature>
<dbReference type="HAMAP" id="MF_00408">
    <property type="entry name" value="TATA_bind_prot_arch"/>
    <property type="match status" value="1"/>
</dbReference>
<dbReference type="InterPro" id="IPR000814">
    <property type="entry name" value="TBP"/>
</dbReference>
<evidence type="ECO:0000256" key="2">
    <source>
        <dbReference type="ARBA" id="ARBA00022737"/>
    </source>
</evidence>
<keyword evidence="2 5" id="KW-0677">Repeat</keyword>
<accession>A0A1I6HG78</accession>
<proteinExistence type="inferred from homology"/>
<evidence type="ECO:0000313" key="7">
    <source>
        <dbReference type="Proteomes" id="UP000243250"/>
    </source>
</evidence>
<dbReference type="Pfam" id="PF00352">
    <property type="entry name" value="TBP"/>
    <property type="match status" value="2"/>
</dbReference>
<evidence type="ECO:0000256" key="5">
    <source>
        <dbReference type="HAMAP-Rule" id="MF_00408"/>
    </source>
</evidence>
<protein>
    <recommendedName>
        <fullName evidence="5">TATA-box-binding protein</fullName>
    </recommendedName>
    <alternativeName>
        <fullName evidence="5">Box A-binding protein</fullName>
        <shortName evidence="5">BAP</shortName>
    </alternativeName>
    <alternativeName>
        <fullName evidence="5">TATA sequence-binding protein</fullName>
        <shortName evidence="5">TBP</shortName>
    </alternativeName>
    <alternativeName>
        <fullName evidence="5">TATA-box factor</fullName>
    </alternativeName>
</protein>
<dbReference type="PANTHER" id="PTHR10126">
    <property type="entry name" value="TATA-BOX BINDING PROTEIN"/>
    <property type="match status" value="1"/>
</dbReference>
<dbReference type="Gene3D" id="3.30.310.10">
    <property type="entry name" value="TATA-Binding Protein"/>
    <property type="match status" value="2"/>
</dbReference>
<dbReference type="AlphaFoldDB" id="A0A1I6HG78"/>
<dbReference type="GO" id="GO:0003700">
    <property type="term" value="F:DNA-binding transcription factor activity"/>
    <property type="evidence" value="ECO:0007669"/>
    <property type="project" value="UniProtKB-UniRule"/>
</dbReference>
<evidence type="ECO:0000256" key="3">
    <source>
        <dbReference type="ARBA" id="ARBA00023125"/>
    </source>
</evidence>
<keyword evidence="7" id="KW-1185">Reference proteome</keyword>
<reference evidence="7" key="1">
    <citation type="submission" date="2016-10" db="EMBL/GenBank/DDBJ databases">
        <authorList>
            <person name="Varghese N."/>
            <person name="Submissions S."/>
        </authorList>
    </citation>
    <scope>NUCLEOTIDE SEQUENCE [LARGE SCALE GENOMIC DNA]</scope>
    <source>
        <strain evidence="7">CGMCC 1.8711</strain>
    </source>
</reference>
<dbReference type="STRING" id="555875.SAMN04488124_2212"/>
<evidence type="ECO:0000313" key="6">
    <source>
        <dbReference type="EMBL" id="SFR53515.1"/>
    </source>
</evidence>
<comment type="similarity">
    <text evidence="1 5">Belongs to the TBP family.</text>
</comment>
<keyword evidence="5" id="KW-0805">Transcription regulation</keyword>
<dbReference type="EMBL" id="FOYS01000003">
    <property type="protein sequence ID" value="SFR53515.1"/>
    <property type="molecule type" value="Genomic_DNA"/>
</dbReference>
<evidence type="ECO:0000256" key="4">
    <source>
        <dbReference type="ARBA" id="ARBA00023163"/>
    </source>
</evidence>
<dbReference type="SUPFAM" id="SSF55945">
    <property type="entry name" value="TATA-box binding protein-like"/>
    <property type="match status" value="2"/>
</dbReference>
<name>A0A1I6HG78_9EURY</name>
<dbReference type="NCBIfam" id="NF001593">
    <property type="entry name" value="PRK00394.1-2"/>
    <property type="match status" value="1"/>
</dbReference>
<keyword evidence="3 5" id="KW-0238">DNA-binding</keyword>
<dbReference type="GO" id="GO:0006352">
    <property type="term" value="P:DNA-templated transcription initiation"/>
    <property type="evidence" value="ECO:0007669"/>
    <property type="project" value="InterPro"/>
</dbReference>
<comment type="caution">
    <text evidence="5">Lacks conserved residue(s) required for the propagation of feature annotation.</text>
</comment>
<evidence type="ECO:0000256" key="1">
    <source>
        <dbReference type="ARBA" id="ARBA00005560"/>
    </source>
</evidence>
<dbReference type="GO" id="GO:0003677">
    <property type="term" value="F:DNA binding"/>
    <property type="evidence" value="ECO:0007669"/>
    <property type="project" value="UniProtKB-KW"/>
</dbReference>
<dbReference type="Proteomes" id="UP000243250">
    <property type="component" value="Unassembled WGS sequence"/>
</dbReference>
<dbReference type="PRINTS" id="PR00686">
    <property type="entry name" value="TIFACTORIID"/>
</dbReference>